<dbReference type="RefSeq" id="XP_056544267.1">
    <property type="nucleotide sequence ID" value="XM_056685525.1"/>
</dbReference>
<sequence>MSGKTGSKISPDLNDDASRQGVMLTCLRPMVFRFDQSMESAHSYLNPTSKGKVPNVSLVYC</sequence>
<dbReference type="AlphaFoldDB" id="A0A9W9I6A4"/>
<comment type="caution">
    <text evidence="1">The sequence shown here is derived from an EMBL/GenBank/DDBJ whole genome shotgun (WGS) entry which is preliminary data.</text>
</comment>
<reference evidence="1" key="1">
    <citation type="submission" date="2022-11" db="EMBL/GenBank/DDBJ databases">
        <authorList>
            <person name="Petersen C."/>
        </authorList>
    </citation>
    <scope>NUCLEOTIDE SEQUENCE</scope>
    <source>
        <strain evidence="1">IBT 26290</strain>
    </source>
</reference>
<keyword evidence="2" id="KW-1185">Reference proteome</keyword>
<gene>
    <name evidence="1" type="ORF">N7482_003400</name>
</gene>
<protein>
    <submittedName>
        <fullName evidence="1">Uncharacterized protein</fullName>
    </submittedName>
</protein>
<name>A0A9W9I6A4_9EURO</name>
<accession>A0A9W9I6A4</accession>
<organism evidence="1 2">
    <name type="scientific">Penicillium canariense</name>
    <dbReference type="NCBI Taxonomy" id="189055"/>
    <lineage>
        <taxon>Eukaryota</taxon>
        <taxon>Fungi</taxon>
        <taxon>Dikarya</taxon>
        <taxon>Ascomycota</taxon>
        <taxon>Pezizomycotina</taxon>
        <taxon>Eurotiomycetes</taxon>
        <taxon>Eurotiomycetidae</taxon>
        <taxon>Eurotiales</taxon>
        <taxon>Aspergillaceae</taxon>
        <taxon>Penicillium</taxon>
    </lineage>
</organism>
<evidence type="ECO:0000313" key="1">
    <source>
        <dbReference type="EMBL" id="KAJ5167806.1"/>
    </source>
</evidence>
<dbReference type="GeneID" id="81424701"/>
<dbReference type="Proteomes" id="UP001149163">
    <property type="component" value="Unassembled WGS sequence"/>
</dbReference>
<reference evidence="1" key="2">
    <citation type="journal article" date="2023" name="IMA Fungus">
        <title>Comparative genomic study of the Penicillium genus elucidates a diverse pangenome and 15 lateral gene transfer events.</title>
        <authorList>
            <person name="Petersen C."/>
            <person name="Sorensen T."/>
            <person name="Nielsen M.R."/>
            <person name="Sondergaard T.E."/>
            <person name="Sorensen J.L."/>
            <person name="Fitzpatrick D.A."/>
            <person name="Frisvad J.C."/>
            <person name="Nielsen K.L."/>
        </authorList>
    </citation>
    <scope>NUCLEOTIDE SEQUENCE</scope>
    <source>
        <strain evidence="1">IBT 26290</strain>
    </source>
</reference>
<dbReference type="EMBL" id="JAPQKN010000002">
    <property type="protein sequence ID" value="KAJ5167806.1"/>
    <property type="molecule type" value="Genomic_DNA"/>
</dbReference>
<evidence type="ECO:0000313" key="2">
    <source>
        <dbReference type="Proteomes" id="UP001149163"/>
    </source>
</evidence>
<proteinExistence type="predicted"/>